<evidence type="ECO:0000313" key="4">
    <source>
        <dbReference type="EMBL" id="RAJ75658.1"/>
    </source>
</evidence>
<dbReference type="Pfam" id="PF16344">
    <property type="entry name" value="FecR_C"/>
    <property type="match status" value="1"/>
</dbReference>
<dbReference type="PANTHER" id="PTHR30273">
    <property type="entry name" value="PERIPLASMIC SIGNAL SENSOR AND SIGMA FACTOR ACTIVATOR FECR-RELATED"/>
    <property type="match status" value="1"/>
</dbReference>
<dbReference type="PIRSF" id="PIRSF018266">
    <property type="entry name" value="FecR"/>
    <property type="match status" value="1"/>
</dbReference>
<dbReference type="OrthoDB" id="738872at2"/>
<proteinExistence type="predicted"/>
<dbReference type="Pfam" id="PF04773">
    <property type="entry name" value="FecR"/>
    <property type="match status" value="1"/>
</dbReference>
<keyword evidence="1" id="KW-1133">Transmembrane helix</keyword>
<feature type="transmembrane region" description="Helical" evidence="1">
    <location>
        <begin position="57"/>
        <end position="77"/>
    </location>
</feature>
<dbReference type="Gene3D" id="2.60.120.1440">
    <property type="match status" value="1"/>
</dbReference>
<dbReference type="InterPro" id="IPR006860">
    <property type="entry name" value="FecR"/>
</dbReference>
<dbReference type="Gene3D" id="3.55.50.30">
    <property type="match status" value="1"/>
</dbReference>
<keyword evidence="5" id="KW-1185">Reference proteome</keyword>
<reference evidence="4 5" key="1">
    <citation type="submission" date="2018-06" db="EMBL/GenBank/DDBJ databases">
        <title>Genomic Encyclopedia of Archaeal and Bacterial Type Strains, Phase II (KMG-II): from individual species to whole genera.</title>
        <authorList>
            <person name="Goeker M."/>
        </authorList>
    </citation>
    <scope>NUCLEOTIDE SEQUENCE [LARGE SCALE GENOMIC DNA]</scope>
    <source>
        <strain evidence="4 5">DSM 29821</strain>
    </source>
</reference>
<protein>
    <submittedName>
        <fullName evidence="4">Ferric-dicitrate binding protein FerR (Iron transport regulator)</fullName>
    </submittedName>
</protein>
<evidence type="ECO:0000259" key="2">
    <source>
        <dbReference type="Pfam" id="PF04773"/>
    </source>
</evidence>
<organism evidence="4 5">
    <name type="scientific">Chitinophaga dinghuensis</name>
    <dbReference type="NCBI Taxonomy" id="1539050"/>
    <lineage>
        <taxon>Bacteria</taxon>
        <taxon>Pseudomonadati</taxon>
        <taxon>Bacteroidota</taxon>
        <taxon>Chitinophagia</taxon>
        <taxon>Chitinophagales</taxon>
        <taxon>Chitinophagaceae</taxon>
        <taxon>Chitinophaga</taxon>
    </lineage>
</organism>
<accession>A0A327VQ19</accession>
<dbReference type="PANTHER" id="PTHR30273:SF2">
    <property type="entry name" value="PROTEIN FECR"/>
    <property type="match status" value="1"/>
</dbReference>
<feature type="domain" description="Protein FecR C-terminal" evidence="3">
    <location>
        <begin position="230"/>
        <end position="299"/>
    </location>
</feature>
<keyword evidence="1" id="KW-0812">Transmembrane</keyword>
<dbReference type="Proteomes" id="UP000249819">
    <property type="component" value="Unassembled WGS sequence"/>
</dbReference>
<name>A0A327VQ19_9BACT</name>
<dbReference type="InterPro" id="IPR032508">
    <property type="entry name" value="FecR_C"/>
</dbReference>
<dbReference type="GO" id="GO:0016989">
    <property type="term" value="F:sigma factor antagonist activity"/>
    <property type="evidence" value="ECO:0007669"/>
    <property type="project" value="TreeGrafter"/>
</dbReference>
<dbReference type="InterPro" id="IPR012373">
    <property type="entry name" value="Ferrdict_sens_TM"/>
</dbReference>
<dbReference type="AlphaFoldDB" id="A0A327VQ19"/>
<dbReference type="EMBL" id="QLMA01000009">
    <property type="protein sequence ID" value="RAJ75658.1"/>
    <property type="molecule type" value="Genomic_DNA"/>
</dbReference>
<comment type="caution">
    <text evidence="4">The sequence shown here is derived from an EMBL/GenBank/DDBJ whole genome shotgun (WGS) entry which is preliminary data.</text>
</comment>
<feature type="domain" description="FecR protein" evidence="2">
    <location>
        <begin position="99"/>
        <end position="187"/>
    </location>
</feature>
<keyword evidence="1" id="KW-0472">Membrane</keyword>
<evidence type="ECO:0000256" key="1">
    <source>
        <dbReference type="SAM" id="Phobius"/>
    </source>
</evidence>
<dbReference type="RefSeq" id="WP_111594810.1">
    <property type="nucleotide sequence ID" value="NZ_QLMA01000009.1"/>
</dbReference>
<gene>
    <name evidence="4" type="ORF">CLV59_109272</name>
</gene>
<sequence length="304" mass="33957">MQINRVILEKYFQGNCSTEEQLLVEKYLEQTNTPELDSLLTATWDDANKPVRKVHRMWYAAAAAAVAGIIILATAVFHPVGKQSALTDNMDTLFNHTSRVQIYNMPDGSQVWLNAHSKLGYSTAYNIHGRDLWLEGEALFKVVTNAKQPFNVHTRHLTTTVLGTTFHISTASHADGSIQISLLEGKIAVAERNGYTKILTPGEMLTSMEGQPANTGAFNEKEVLDWKNNKIIFNRTTLADVLTRLQQREGNRITLADQKLATKRISGEFSGDTPIREILATLAYVHDLKCTRVNDSTYLISAKH</sequence>
<evidence type="ECO:0000313" key="5">
    <source>
        <dbReference type="Proteomes" id="UP000249819"/>
    </source>
</evidence>
<evidence type="ECO:0000259" key="3">
    <source>
        <dbReference type="Pfam" id="PF16344"/>
    </source>
</evidence>